<dbReference type="SUPFAM" id="SSF47473">
    <property type="entry name" value="EF-hand"/>
    <property type="match status" value="2"/>
</dbReference>
<dbReference type="KEGG" id="mpp:MICPUCDRAFT_60059"/>
<dbReference type="RefSeq" id="XP_003060646.1">
    <property type="nucleotide sequence ID" value="XM_003060600.1"/>
</dbReference>
<dbReference type="PANTHER" id="PTHR34524">
    <property type="entry name" value="CALCYPHOSIN"/>
    <property type="match status" value="1"/>
</dbReference>
<name>C1MX79_MICPC</name>
<feature type="domain" description="EF-hand" evidence="4">
    <location>
        <begin position="313"/>
        <end position="348"/>
    </location>
</feature>
<dbReference type="InterPro" id="IPR018247">
    <property type="entry name" value="EF_Hand_1_Ca_BS"/>
</dbReference>
<dbReference type="GeneID" id="9685787"/>
<feature type="domain" description="EF-hand" evidence="4">
    <location>
        <begin position="365"/>
        <end position="400"/>
    </location>
</feature>
<dbReference type="AlphaFoldDB" id="C1MX79"/>
<organism evidence="6">
    <name type="scientific">Micromonas pusilla (strain CCMP1545)</name>
    <name type="common">Picoplanktonic green alga</name>
    <dbReference type="NCBI Taxonomy" id="564608"/>
    <lineage>
        <taxon>Eukaryota</taxon>
        <taxon>Viridiplantae</taxon>
        <taxon>Chlorophyta</taxon>
        <taxon>Mamiellophyceae</taxon>
        <taxon>Mamiellales</taxon>
        <taxon>Mamiellaceae</taxon>
        <taxon>Micromonas</taxon>
    </lineage>
</organism>
<evidence type="ECO:0000313" key="6">
    <source>
        <dbReference type="Proteomes" id="UP000001876"/>
    </source>
</evidence>
<keyword evidence="3" id="KW-0106">Calcium</keyword>
<dbReference type="STRING" id="564608.C1MX79"/>
<accession>C1MX79</accession>
<dbReference type="PROSITE" id="PS00018">
    <property type="entry name" value="EF_HAND_1"/>
    <property type="match status" value="6"/>
</dbReference>
<dbReference type="eggNOG" id="KOG0027">
    <property type="taxonomic scope" value="Eukaryota"/>
</dbReference>
<evidence type="ECO:0000256" key="3">
    <source>
        <dbReference type="ARBA" id="ARBA00022837"/>
    </source>
</evidence>
<keyword evidence="6" id="KW-1185">Reference proteome</keyword>
<dbReference type="Pfam" id="PF13499">
    <property type="entry name" value="EF-hand_7"/>
    <property type="match status" value="3"/>
</dbReference>
<dbReference type="CDD" id="cd00051">
    <property type="entry name" value="EFh"/>
    <property type="match status" value="1"/>
</dbReference>
<dbReference type="Gene3D" id="1.10.238.10">
    <property type="entry name" value="EF-hand"/>
    <property type="match status" value="3"/>
</dbReference>
<dbReference type="InterPro" id="IPR002048">
    <property type="entry name" value="EF_hand_dom"/>
</dbReference>
<reference evidence="5 6" key="1">
    <citation type="journal article" date="2009" name="Science">
        <title>Green evolution and dynamic adaptations revealed by genomes of the marine picoeukaryotes Micromonas.</title>
        <authorList>
            <person name="Worden A.Z."/>
            <person name="Lee J.H."/>
            <person name="Mock T."/>
            <person name="Rouze P."/>
            <person name="Simmons M.P."/>
            <person name="Aerts A.L."/>
            <person name="Allen A.E."/>
            <person name="Cuvelier M.L."/>
            <person name="Derelle E."/>
            <person name="Everett M.V."/>
            <person name="Foulon E."/>
            <person name="Grimwood J."/>
            <person name="Gundlach H."/>
            <person name="Henrissat B."/>
            <person name="Napoli C."/>
            <person name="McDonald S.M."/>
            <person name="Parker M.S."/>
            <person name="Rombauts S."/>
            <person name="Salamov A."/>
            <person name="Von Dassow P."/>
            <person name="Badger J.H."/>
            <person name="Coutinho P.M."/>
            <person name="Demir E."/>
            <person name="Dubchak I."/>
            <person name="Gentemann C."/>
            <person name="Eikrem W."/>
            <person name="Gready J.E."/>
            <person name="John U."/>
            <person name="Lanier W."/>
            <person name="Lindquist E.A."/>
            <person name="Lucas S."/>
            <person name="Mayer K.F."/>
            <person name="Moreau H."/>
            <person name="Not F."/>
            <person name="Otillar R."/>
            <person name="Panaud O."/>
            <person name="Pangilinan J."/>
            <person name="Paulsen I."/>
            <person name="Piegu B."/>
            <person name="Poliakov A."/>
            <person name="Robbens S."/>
            <person name="Schmutz J."/>
            <person name="Toulza E."/>
            <person name="Wyss T."/>
            <person name="Zelensky A."/>
            <person name="Zhou K."/>
            <person name="Armbrust E.V."/>
            <person name="Bhattacharya D."/>
            <person name="Goodenough U.W."/>
            <person name="Van de Peer Y."/>
            <person name="Grigoriev I.V."/>
        </authorList>
    </citation>
    <scope>NUCLEOTIDE SEQUENCE [LARGE SCALE GENOMIC DNA]</scope>
    <source>
        <strain evidence="5 6">CCMP1545</strain>
    </source>
</reference>
<dbReference type="SMART" id="SM00054">
    <property type="entry name" value="EFh"/>
    <property type="match status" value="7"/>
</dbReference>
<proteinExistence type="predicted"/>
<evidence type="ECO:0000256" key="2">
    <source>
        <dbReference type="ARBA" id="ARBA00022737"/>
    </source>
</evidence>
<dbReference type="InterPro" id="IPR011992">
    <property type="entry name" value="EF-hand-dom_pair"/>
</dbReference>
<dbReference type="Proteomes" id="UP000001876">
    <property type="component" value="Unassembled WGS sequence"/>
</dbReference>
<dbReference type="OrthoDB" id="26525at2759"/>
<dbReference type="OMA" id="EPFEWLD"/>
<feature type="domain" description="EF-hand" evidence="4">
    <location>
        <begin position="172"/>
        <end position="207"/>
    </location>
</feature>
<gene>
    <name evidence="5" type="ORF">MICPUCDRAFT_60059</name>
</gene>
<protein>
    <submittedName>
        <fullName evidence="5">Radial spoke protein 7</fullName>
    </submittedName>
</protein>
<dbReference type="PANTHER" id="PTHR34524:SF6">
    <property type="entry name" value="CALCYPHOSINE LIKE"/>
    <property type="match status" value="1"/>
</dbReference>
<sequence length="612" mass="68956">MTVVEYDAVHAPDLEFFLAEGRRKLAEKFLDTKLVAFRFEGEIDPDPTQAPLTAHHSLRDVVTAMEDEVYSFRPELIFPFLRECLARFPARLPREDAHTGPLLDDDYGRRIQRSIALLVEHVVSDKPDEPFEWLDSWLERAGEQEAYELSLPPPTVEEVLGGRSIWDMDVGELSEFALEVFMTYDEDGNGRLDRHEFKRVLGSTALELTKGEIREIMAETDADEDGYVDYAEFLPLMIELIGALKSGPRARRNREKAEGAVKEDVSLLFVKGLGKEELDEMLRDIFAECDTDGSGALDPTEFERALRDANVGLNNKEINLLLSEADANQDGLIEYSEFAPVCFDVLVERAKNKQLENEALQSVDGITKMLVETFRAADPEGSGRLHFSDVKACLAYVTESQEVNLSRSQLVCVAAEAEISPYDGTVRYLLFATVAAEIMHSMIDFDAQRRRAEATTALAHGADDLTGVGRFRALDKEQIEAVMLEAFADADVDGSGALDRMEMYAILQSVGDKKFGLGDKHVAGIMAAADEDGDGFVDYNELTKLIYDTLKEMEREEIVRDKAFRYEATRMKDKEDFQEVRDDTTHIQLASQSTDDYSHLYRRDESGILRRK</sequence>
<evidence type="ECO:0000256" key="1">
    <source>
        <dbReference type="ARBA" id="ARBA00022723"/>
    </source>
</evidence>
<dbReference type="InterPro" id="IPR051581">
    <property type="entry name" value="Ca-bind"/>
</dbReference>
<evidence type="ECO:0000259" key="4">
    <source>
        <dbReference type="PROSITE" id="PS50222"/>
    </source>
</evidence>
<dbReference type="GO" id="GO:0005509">
    <property type="term" value="F:calcium ion binding"/>
    <property type="evidence" value="ECO:0007669"/>
    <property type="project" value="InterPro"/>
</dbReference>
<evidence type="ECO:0000313" key="5">
    <source>
        <dbReference type="EMBL" id="EEH55415.1"/>
    </source>
</evidence>
<keyword evidence="1" id="KW-0479">Metal-binding</keyword>
<keyword evidence="2" id="KW-0677">Repeat</keyword>
<feature type="domain" description="EF-hand" evidence="4">
    <location>
        <begin position="277"/>
        <end position="312"/>
    </location>
</feature>
<feature type="domain" description="EF-hand" evidence="4">
    <location>
        <begin position="517"/>
        <end position="552"/>
    </location>
</feature>
<feature type="domain" description="EF-hand" evidence="4">
    <location>
        <begin position="478"/>
        <end position="513"/>
    </location>
</feature>
<feature type="domain" description="EF-hand" evidence="4">
    <location>
        <begin position="208"/>
        <end position="243"/>
    </location>
</feature>
<dbReference type="PROSITE" id="PS50222">
    <property type="entry name" value="EF_HAND_2"/>
    <property type="match status" value="7"/>
</dbReference>
<dbReference type="EMBL" id="GG663742">
    <property type="protein sequence ID" value="EEH55415.1"/>
    <property type="molecule type" value="Genomic_DNA"/>
</dbReference>